<gene>
    <name evidence="2" type="ORF">BDV28DRAFT_136411</name>
</gene>
<evidence type="ECO:0000313" key="3">
    <source>
        <dbReference type="Proteomes" id="UP000327118"/>
    </source>
</evidence>
<organism evidence="2 3">
    <name type="scientific">Aspergillus coremiiformis</name>
    <dbReference type="NCBI Taxonomy" id="138285"/>
    <lineage>
        <taxon>Eukaryota</taxon>
        <taxon>Fungi</taxon>
        <taxon>Dikarya</taxon>
        <taxon>Ascomycota</taxon>
        <taxon>Pezizomycotina</taxon>
        <taxon>Eurotiomycetes</taxon>
        <taxon>Eurotiomycetidae</taxon>
        <taxon>Eurotiales</taxon>
        <taxon>Aspergillaceae</taxon>
        <taxon>Aspergillus</taxon>
        <taxon>Aspergillus subgen. Circumdati</taxon>
    </lineage>
</organism>
<sequence length="95" mass="10554">MEYRATAILWTQGPHQVSGSEVKNGKARSLGRISPAVANRFGETRYRSFGIRNISIPCLLVWLISSLSLLIAVRLNSHQTWTVQTSGRLTRISDG</sequence>
<proteinExistence type="predicted"/>
<dbReference type="AlphaFoldDB" id="A0A5N6Z3W2"/>
<evidence type="ECO:0000256" key="1">
    <source>
        <dbReference type="SAM" id="Phobius"/>
    </source>
</evidence>
<keyword evidence="3" id="KW-1185">Reference proteome</keyword>
<protein>
    <submittedName>
        <fullName evidence="2">Uncharacterized protein</fullName>
    </submittedName>
</protein>
<evidence type="ECO:0000313" key="2">
    <source>
        <dbReference type="EMBL" id="KAE8351783.1"/>
    </source>
</evidence>
<feature type="transmembrane region" description="Helical" evidence="1">
    <location>
        <begin position="54"/>
        <end position="73"/>
    </location>
</feature>
<accession>A0A5N6Z3W2</accession>
<name>A0A5N6Z3W2_9EURO</name>
<dbReference type="EMBL" id="ML739155">
    <property type="protein sequence ID" value="KAE8351783.1"/>
    <property type="molecule type" value="Genomic_DNA"/>
</dbReference>
<reference evidence="3" key="1">
    <citation type="submission" date="2019-04" db="EMBL/GenBank/DDBJ databases">
        <title>Friends and foes A comparative genomics studyof 23 Aspergillus species from section Flavi.</title>
        <authorList>
            <consortium name="DOE Joint Genome Institute"/>
            <person name="Kjaerbolling I."/>
            <person name="Vesth T."/>
            <person name="Frisvad J.C."/>
            <person name="Nybo J.L."/>
            <person name="Theobald S."/>
            <person name="Kildgaard S."/>
            <person name="Isbrandt T."/>
            <person name="Kuo A."/>
            <person name="Sato A."/>
            <person name="Lyhne E.K."/>
            <person name="Kogle M.E."/>
            <person name="Wiebenga A."/>
            <person name="Kun R.S."/>
            <person name="Lubbers R.J."/>
            <person name="Makela M.R."/>
            <person name="Barry K."/>
            <person name="Chovatia M."/>
            <person name="Clum A."/>
            <person name="Daum C."/>
            <person name="Haridas S."/>
            <person name="He G."/>
            <person name="LaButti K."/>
            <person name="Lipzen A."/>
            <person name="Mondo S."/>
            <person name="Riley R."/>
            <person name="Salamov A."/>
            <person name="Simmons B.A."/>
            <person name="Magnuson J.K."/>
            <person name="Henrissat B."/>
            <person name="Mortensen U.H."/>
            <person name="Larsen T.O."/>
            <person name="Devries R.P."/>
            <person name="Grigoriev I.V."/>
            <person name="Machida M."/>
            <person name="Baker S.E."/>
            <person name="Andersen M.R."/>
        </authorList>
    </citation>
    <scope>NUCLEOTIDE SEQUENCE [LARGE SCALE GENOMIC DNA]</scope>
    <source>
        <strain evidence="3">CBS 553.77</strain>
    </source>
</reference>
<dbReference type="Proteomes" id="UP000327118">
    <property type="component" value="Unassembled WGS sequence"/>
</dbReference>
<keyword evidence="1" id="KW-0472">Membrane</keyword>
<keyword evidence="1" id="KW-0812">Transmembrane</keyword>
<keyword evidence="1" id="KW-1133">Transmembrane helix</keyword>